<dbReference type="AlphaFoldDB" id="A0A9W9XZQ6"/>
<gene>
    <name evidence="2" type="ORF">N7463_002382</name>
</gene>
<reference evidence="2" key="1">
    <citation type="submission" date="2022-12" db="EMBL/GenBank/DDBJ databases">
        <authorList>
            <person name="Petersen C."/>
        </authorList>
    </citation>
    <scope>NUCLEOTIDE SEQUENCE</scope>
    <source>
        <strain evidence="2">IBT 29495</strain>
    </source>
</reference>
<evidence type="ECO:0000313" key="2">
    <source>
        <dbReference type="EMBL" id="KAJ5512830.1"/>
    </source>
</evidence>
<dbReference type="Proteomes" id="UP001149954">
    <property type="component" value="Unassembled WGS sequence"/>
</dbReference>
<reference evidence="2" key="2">
    <citation type="journal article" date="2023" name="IMA Fungus">
        <title>Comparative genomic study of the Penicillium genus elucidates a diverse pangenome and 15 lateral gene transfer events.</title>
        <authorList>
            <person name="Petersen C."/>
            <person name="Sorensen T."/>
            <person name="Nielsen M.R."/>
            <person name="Sondergaard T.E."/>
            <person name="Sorensen J.L."/>
            <person name="Fitzpatrick D.A."/>
            <person name="Frisvad J.C."/>
            <person name="Nielsen K.L."/>
        </authorList>
    </citation>
    <scope>NUCLEOTIDE SEQUENCE</scope>
    <source>
        <strain evidence="2">IBT 29495</strain>
    </source>
</reference>
<keyword evidence="1" id="KW-0812">Transmembrane</keyword>
<name>A0A9W9XZQ6_9EURO</name>
<protein>
    <submittedName>
        <fullName evidence="2">Uncharacterized protein</fullName>
    </submittedName>
</protein>
<dbReference type="EMBL" id="JAPWDS010000002">
    <property type="protein sequence ID" value="KAJ5512830.1"/>
    <property type="molecule type" value="Genomic_DNA"/>
</dbReference>
<keyword evidence="1" id="KW-1133">Transmembrane helix</keyword>
<keyword evidence="1" id="KW-0472">Membrane</keyword>
<accession>A0A9W9XZQ6</accession>
<feature type="transmembrane region" description="Helical" evidence="1">
    <location>
        <begin position="44"/>
        <end position="66"/>
    </location>
</feature>
<evidence type="ECO:0000256" key="1">
    <source>
        <dbReference type="SAM" id="Phobius"/>
    </source>
</evidence>
<proteinExistence type="predicted"/>
<organism evidence="2 3">
    <name type="scientific">Penicillium fimorum</name>
    <dbReference type="NCBI Taxonomy" id="1882269"/>
    <lineage>
        <taxon>Eukaryota</taxon>
        <taxon>Fungi</taxon>
        <taxon>Dikarya</taxon>
        <taxon>Ascomycota</taxon>
        <taxon>Pezizomycotina</taxon>
        <taxon>Eurotiomycetes</taxon>
        <taxon>Eurotiomycetidae</taxon>
        <taxon>Eurotiales</taxon>
        <taxon>Aspergillaceae</taxon>
        <taxon>Penicillium</taxon>
    </lineage>
</organism>
<keyword evidence="3" id="KW-1185">Reference proteome</keyword>
<evidence type="ECO:0000313" key="3">
    <source>
        <dbReference type="Proteomes" id="UP001149954"/>
    </source>
</evidence>
<sequence>MAHAANAVEADATLITWILHEYQPMDGTFIFMADLNVKLTVLVIYWPLRCVVSVAVSLAMSVTMTVSGWSSISHDRDMEGC</sequence>
<comment type="caution">
    <text evidence="2">The sequence shown here is derived from an EMBL/GenBank/DDBJ whole genome shotgun (WGS) entry which is preliminary data.</text>
</comment>